<keyword evidence="1" id="KW-0863">Zinc-finger</keyword>
<evidence type="ECO:0000259" key="2">
    <source>
        <dbReference type="Pfam" id="PF10551"/>
    </source>
</evidence>
<dbReference type="EMBL" id="JARAOO010000007">
    <property type="protein sequence ID" value="KAJ7963406.1"/>
    <property type="molecule type" value="Genomic_DNA"/>
</dbReference>
<keyword evidence="4" id="KW-1185">Reference proteome</keyword>
<organism evidence="3 4">
    <name type="scientific">Quillaja saponaria</name>
    <name type="common">Soap bark tree</name>
    <dbReference type="NCBI Taxonomy" id="32244"/>
    <lineage>
        <taxon>Eukaryota</taxon>
        <taxon>Viridiplantae</taxon>
        <taxon>Streptophyta</taxon>
        <taxon>Embryophyta</taxon>
        <taxon>Tracheophyta</taxon>
        <taxon>Spermatophyta</taxon>
        <taxon>Magnoliopsida</taxon>
        <taxon>eudicotyledons</taxon>
        <taxon>Gunneridae</taxon>
        <taxon>Pentapetalae</taxon>
        <taxon>rosids</taxon>
        <taxon>fabids</taxon>
        <taxon>Fabales</taxon>
        <taxon>Quillajaceae</taxon>
        <taxon>Quillaja</taxon>
    </lineage>
</organism>
<dbReference type="PANTHER" id="PTHR31669">
    <property type="entry name" value="PROTEIN FAR1-RELATED SEQUENCE 10-RELATED"/>
    <property type="match status" value="1"/>
</dbReference>
<name>A0AAD7LU23_QUISA</name>
<comment type="caution">
    <text evidence="3">The sequence shown here is derived from an EMBL/GenBank/DDBJ whole genome shotgun (WGS) entry which is preliminary data.</text>
</comment>
<dbReference type="Proteomes" id="UP001163823">
    <property type="component" value="Chromosome 7"/>
</dbReference>
<keyword evidence="1" id="KW-0862">Zinc</keyword>
<reference evidence="3" key="1">
    <citation type="journal article" date="2023" name="Science">
        <title>Elucidation of the pathway for biosynthesis of saponin adjuvants from the soapbark tree.</title>
        <authorList>
            <person name="Reed J."/>
            <person name="Orme A."/>
            <person name="El-Demerdash A."/>
            <person name="Owen C."/>
            <person name="Martin L.B.B."/>
            <person name="Misra R.C."/>
            <person name="Kikuchi S."/>
            <person name="Rejzek M."/>
            <person name="Martin A.C."/>
            <person name="Harkess A."/>
            <person name="Leebens-Mack J."/>
            <person name="Louveau T."/>
            <person name="Stephenson M.J."/>
            <person name="Osbourn A."/>
        </authorList>
    </citation>
    <scope>NUCLEOTIDE SEQUENCE</scope>
    <source>
        <strain evidence="3">S10</strain>
    </source>
</reference>
<dbReference type="AlphaFoldDB" id="A0AAD7LU23"/>
<evidence type="ECO:0000313" key="4">
    <source>
        <dbReference type="Proteomes" id="UP001163823"/>
    </source>
</evidence>
<evidence type="ECO:0000313" key="3">
    <source>
        <dbReference type="EMBL" id="KAJ7963406.1"/>
    </source>
</evidence>
<feature type="domain" description="MULE transposase" evidence="2">
    <location>
        <begin position="52"/>
        <end position="137"/>
    </location>
</feature>
<comment type="function">
    <text evidence="1">Putative transcription activator involved in regulating light control of development.</text>
</comment>
<dbReference type="PANTHER" id="PTHR31669:SF263">
    <property type="entry name" value="PROTEIN FAR1-RELATED SEQUENCE"/>
    <property type="match status" value="1"/>
</dbReference>
<dbReference type="InterPro" id="IPR018289">
    <property type="entry name" value="MULE_transposase_dom"/>
</dbReference>
<comment type="subcellular location">
    <subcellularLocation>
        <location evidence="1">Nucleus</location>
    </subcellularLocation>
</comment>
<gene>
    <name evidence="3" type="ORF">O6P43_018510</name>
</gene>
<accession>A0AAD7LU23</accession>
<proteinExistence type="inferred from homology"/>
<dbReference type="GO" id="GO:0005634">
    <property type="term" value="C:nucleus"/>
    <property type="evidence" value="ECO:0007669"/>
    <property type="project" value="UniProtKB-SubCell"/>
</dbReference>
<protein>
    <recommendedName>
        <fullName evidence="1">Protein FAR1-RELATED SEQUENCE</fullName>
    </recommendedName>
</protein>
<dbReference type="KEGG" id="qsa:O6P43_018510"/>
<keyword evidence="1" id="KW-0479">Metal-binding</keyword>
<dbReference type="Pfam" id="PF10551">
    <property type="entry name" value="MULE"/>
    <property type="match status" value="1"/>
</dbReference>
<dbReference type="GO" id="GO:0008270">
    <property type="term" value="F:zinc ion binding"/>
    <property type="evidence" value="ECO:0007669"/>
    <property type="project" value="UniProtKB-UniRule"/>
</dbReference>
<comment type="similarity">
    <text evidence="1">Belongs to the FHY3/FAR1 family.</text>
</comment>
<dbReference type="GO" id="GO:0006355">
    <property type="term" value="P:regulation of DNA-templated transcription"/>
    <property type="evidence" value="ECO:0007669"/>
    <property type="project" value="UniProtKB-UniRule"/>
</dbReference>
<evidence type="ECO:0000256" key="1">
    <source>
        <dbReference type="RuleBase" id="RU367018"/>
    </source>
</evidence>
<sequence>MKLWIFWNIVKLLRIKIVTFFYAYKLDAERKLERIFWVPSHSFEWYQKFGDVVLFDTTYKVNSYDMPFGIFVGADINGRTIPFGCALLHNETTSTFLWLMKRQPKTIFTNQDPWITEAIGKEMPLTKDAFCIWHITAKISAFSGAGIHSWLFFWWQQREDQKALMHSSKRFVNSHACLTQQVDFVVEEIEQTQLHDTMLETYRSSSMRSMSPLEEQAHNILTPFSFKKFKKNLLGQVNIRSEQITKYKKTPIIEKEKCKIPKPLGCYGRRQQRRGEKCKMARPALLAFTGFPLSIGKEDSKLAIYDLN</sequence>
<keyword evidence="1" id="KW-0539">Nucleus</keyword>
<dbReference type="InterPro" id="IPR031052">
    <property type="entry name" value="FHY3/FAR1"/>
</dbReference>